<gene>
    <name evidence="2" type="ORF">BJX66DRAFT_296969</name>
</gene>
<evidence type="ECO:0000256" key="1">
    <source>
        <dbReference type="SAM" id="Phobius"/>
    </source>
</evidence>
<comment type="caution">
    <text evidence="2">The sequence shown here is derived from an EMBL/GenBank/DDBJ whole genome shotgun (WGS) entry which is preliminary data.</text>
</comment>
<protein>
    <submittedName>
        <fullName evidence="2">Uncharacterized protein</fullName>
    </submittedName>
</protein>
<dbReference type="EMBL" id="JBFTWV010000017">
    <property type="protein sequence ID" value="KAL2797677.1"/>
    <property type="molecule type" value="Genomic_DNA"/>
</dbReference>
<accession>A0ABR4GF82</accession>
<proteinExistence type="predicted"/>
<reference evidence="2 3" key="1">
    <citation type="submission" date="2024-07" db="EMBL/GenBank/DDBJ databases">
        <title>Section-level genome sequencing and comparative genomics of Aspergillus sections Usti and Cavernicolus.</title>
        <authorList>
            <consortium name="Lawrence Berkeley National Laboratory"/>
            <person name="Nybo J.L."/>
            <person name="Vesth T.C."/>
            <person name="Theobald S."/>
            <person name="Frisvad J.C."/>
            <person name="Larsen T.O."/>
            <person name="Kjaerboelling I."/>
            <person name="Rothschild-Mancinelli K."/>
            <person name="Lyhne E.K."/>
            <person name="Kogle M.E."/>
            <person name="Barry K."/>
            <person name="Clum A."/>
            <person name="Na H."/>
            <person name="Ledsgaard L."/>
            <person name="Lin J."/>
            <person name="Lipzen A."/>
            <person name="Kuo A."/>
            <person name="Riley R."/>
            <person name="Mondo S."/>
            <person name="Labutti K."/>
            <person name="Haridas S."/>
            <person name="Pangalinan J."/>
            <person name="Salamov A.A."/>
            <person name="Simmons B.A."/>
            <person name="Magnuson J.K."/>
            <person name="Chen J."/>
            <person name="Drula E."/>
            <person name="Henrissat B."/>
            <person name="Wiebenga A."/>
            <person name="Lubbers R.J."/>
            <person name="Gomes A.C."/>
            <person name="Makela M.R."/>
            <person name="Stajich J."/>
            <person name="Grigoriev I.V."/>
            <person name="Mortensen U.H."/>
            <person name="De Vries R.P."/>
            <person name="Baker S.E."/>
            <person name="Andersen M.R."/>
        </authorList>
    </citation>
    <scope>NUCLEOTIDE SEQUENCE [LARGE SCALE GENOMIC DNA]</scope>
    <source>
        <strain evidence="2 3">CBS 209.92</strain>
    </source>
</reference>
<feature type="transmembrane region" description="Helical" evidence="1">
    <location>
        <begin position="63"/>
        <end position="86"/>
    </location>
</feature>
<sequence length="110" mass="12501">MTRTGRPSSLDKAGSIGLRIGIYSWRYHTNLKDKTAQKEFGDRRCLGGGLYRRHIPLGRYPNILFRMTCNASLMIVLNVCMCCLLVHQRLTSCIMQSLCSLTSQSHHDLI</sequence>
<feature type="non-terminal residue" evidence="2">
    <location>
        <position position="110"/>
    </location>
</feature>
<evidence type="ECO:0000313" key="2">
    <source>
        <dbReference type="EMBL" id="KAL2797677.1"/>
    </source>
</evidence>
<name>A0ABR4GF82_9EURO</name>
<keyword evidence="1" id="KW-1133">Transmembrane helix</keyword>
<evidence type="ECO:0000313" key="3">
    <source>
        <dbReference type="Proteomes" id="UP001610563"/>
    </source>
</evidence>
<keyword evidence="3" id="KW-1185">Reference proteome</keyword>
<organism evidence="2 3">
    <name type="scientific">Aspergillus keveii</name>
    <dbReference type="NCBI Taxonomy" id="714993"/>
    <lineage>
        <taxon>Eukaryota</taxon>
        <taxon>Fungi</taxon>
        <taxon>Dikarya</taxon>
        <taxon>Ascomycota</taxon>
        <taxon>Pezizomycotina</taxon>
        <taxon>Eurotiomycetes</taxon>
        <taxon>Eurotiomycetidae</taxon>
        <taxon>Eurotiales</taxon>
        <taxon>Aspergillaceae</taxon>
        <taxon>Aspergillus</taxon>
        <taxon>Aspergillus subgen. Nidulantes</taxon>
    </lineage>
</organism>
<dbReference type="Proteomes" id="UP001610563">
    <property type="component" value="Unassembled WGS sequence"/>
</dbReference>
<keyword evidence="1" id="KW-0812">Transmembrane</keyword>
<keyword evidence="1" id="KW-0472">Membrane</keyword>